<dbReference type="GO" id="GO:0005886">
    <property type="term" value="C:plasma membrane"/>
    <property type="evidence" value="ECO:0007669"/>
    <property type="project" value="TreeGrafter"/>
</dbReference>
<evidence type="ECO:0000256" key="3">
    <source>
        <dbReference type="SAM" id="MobiDB-lite"/>
    </source>
</evidence>
<evidence type="ECO:0000259" key="6">
    <source>
        <dbReference type="Pfam" id="PF25944"/>
    </source>
</evidence>
<protein>
    <submittedName>
        <fullName evidence="8">Efflux RND transporter periplasmic adaptor subunit</fullName>
    </submittedName>
</protein>
<dbReference type="AlphaFoldDB" id="A0A506U020"/>
<evidence type="ECO:0000259" key="7">
    <source>
        <dbReference type="Pfam" id="PF25967"/>
    </source>
</evidence>
<feature type="domain" description="Multidrug resistance protein MdtA-like beta-barrel" evidence="6">
    <location>
        <begin position="207"/>
        <end position="297"/>
    </location>
</feature>
<feature type="domain" description="Multidrug resistance protein MdtA-like barrel-sandwich hybrid" evidence="5">
    <location>
        <begin position="61"/>
        <end position="202"/>
    </location>
</feature>
<gene>
    <name evidence="8" type="ORF">FJU08_19760</name>
</gene>
<reference evidence="8 9" key="1">
    <citation type="submission" date="2019-06" db="EMBL/GenBank/DDBJ databases">
        <authorList>
            <person name="Li M."/>
        </authorList>
    </citation>
    <scope>NUCLEOTIDE SEQUENCE [LARGE SCALE GENOMIC DNA]</scope>
    <source>
        <strain evidence="8 9">BGMRC2036</strain>
    </source>
</reference>
<dbReference type="InterPro" id="IPR058625">
    <property type="entry name" value="MdtA-like_BSH"/>
</dbReference>
<dbReference type="GO" id="GO:0030313">
    <property type="term" value="C:cell envelope"/>
    <property type="evidence" value="ECO:0007669"/>
    <property type="project" value="UniProtKB-SubCell"/>
</dbReference>
<comment type="caution">
    <text evidence="8">The sequence shown here is derived from an EMBL/GenBank/DDBJ whole genome shotgun (WGS) entry which is preliminary data.</text>
</comment>
<proteinExistence type="inferred from homology"/>
<evidence type="ECO:0000256" key="2">
    <source>
        <dbReference type="ARBA" id="ARBA00009477"/>
    </source>
</evidence>
<dbReference type="Gene3D" id="2.40.420.20">
    <property type="match status" value="1"/>
</dbReference>
<dbReference type="Pfam" id="PF25876">
    <property type="entry name" value="HH_MFP_RND"/>
    <property type="match status" value="1"/>
</dbReference>
<dbReference type="PANTHER" id="PTHR30158">
    <property type="entry name" value="ACRA/E-RELATED COMPONENT OF DRUG EFFLUX TRANSPORTER"/>
    <property type="match status" value="1"/>
</dbReference>
<dbReference type="OrthoDB" id="9800613at2"/>
<evidence type="ECO:0000259" key="4">
    <source>
        <dbReference type="Pfam" id="PF25876"/>
    </source>
</evidence>
<sequence>MKTGFGLTLIACLVFLTACNQKEEQAAAPSGNGTEVGYVSLQSTSVPLTVSLHGRVVASAEAEVRPQVDGIVRQILFTEGGTVAEGDALYQIDDRKFKAAYASAEAALKKAQAATASAQSTYDRNEKLSKTEAVSTQTLDDARADLLQAQASEAAAQADLDTAQIDLDNTTILAPLGGSIGASEVSVGALITSEQTDAMATIRKIDTVYVDLVDSSTNFLRIRDRVEAGKLEQRPEGPLPITLTLDDGKTYEKKGEISFADMVVSKTTGTFTMRAKFVNPDNVLIPGMFVTANVDMGLIPGAFLVPQRAVTRDGSGNATVYVVSDDGKAEQRIITTNGTEGNSWIVVDGVENGDRLIVDGFQKFSAGAEVAPVAVTINDDGVVEQDGGSDAAGPSGENDK</sequence>
<dbReference type="GO" id="GO:0046677">
    <property type="term" value="P:response to antibiotic"/>
    <property type="evidence" value="ECO:0007669"/>
    <property type="project" value="TreeGrafter"/>
</dbReference>
<dbReference type="GO" id="GO:0015721">
    <property type="term" value="P:bile acid and bile salt transport"/>
    <property type="evidence" value="ECO:0007669"/>
    <property type="project" value="TreeGrafter"/>
</dbReference>
<dbReference type="Proteomes" id="UP000318801">
    <property type="component" value="Unassembled WGS sequence"/>
</dbReference>
<dbReference type="NCBIfam" id="TIGR01730">
    <property type="entry name" value="RND_mfp"/>
    <property type="match status" value="1"/>
</dbReference>
<feature type="domain" description="Multidrug resistance protein MdtA-like C-terminal permuted SH3" evidence="7">
    <location>
        <begin position="302"/>
        <end position="363"/>
    </location>
</feature>
<evidence type="ECO:0000313" key="8">
    <source>
        <dbReference type="EMBL" id="TPW27672.1"/>
    </source>
</evidence>
<dbReference type="Pfam" id="PF25944">
    <property type="entry name" value="Beta-barrel_RND"/>
    <property type="match status" value="1"/>
</dbReference>
<dbReference type="Pfam" id="PF25967">
    <property type="entry name" value="RND-MFP_C"/>
    <property type="match status" value="1"/>
</dbReference>
<feature type="region of interest" description="Disordered" evidence="3">
    <location>
        <begin position="381"/>
        <end position="400"/>
    </location>
</feature>
<keyword evidence="9" id="KW-1185">Reference proteome</keyword>
<dbReference type="InterPro" id="IPR058627">
    <property type="entry name" value="MdtA-like_C"/>
</dbReference>
<dbReference type="GO" id="GO:0022857">
    <property type="term" value="F:transmembrane transporter activity"/>
    <property type="evidence" value="ECO:0007669"/>
    <property type="project" value="InterPro"/>
</dbReference>
<organism evidence="8 9">
    <name type="scientific">Martelella alba</name>
    <dbReference type="NCBI Taxonomy" id="2590451"/>
    <lineage>
        <taxon>Bacteria</taxon>
        <taxon>Pseudomonadati</taxon>
        <taxon>Pseudomonadota</taxon>
        <taxon>Alphaproteobacteria</taxon>
        <taxon>Hyphomicrobiales</taxon>
        <taxon>Aurantimonadaceae</taxon>
        <taxon>Martelella</taxon>
    </lineage>
</organism>
<comment type="subcellular location">
    <subcellularLocation>
        <location evidence="1">Cell envelope</location>
    </subcellularLocation>
</comment>
<dbReference type="Gene3D" id="2.40.50.100">
    <property type="match status" value="1"/>
</dbReference>
<dbReference type="RefSeq" id="WP_141150772.1">
    <property type="nucleotide sequence ID" value="NZ_VHLG01000016.1"/>
</dbReference>
<dbReference type="Gene3D" id="1.10.287.470">
    <property type="entry name" value="Helix hairpin bin"/>
    <property type="match status" value="1"/>
</dbReference>
<dbReference type="EMBL" id="VHLG01000016">
    <property type="protein sequence ID" value="TPW27672.1"/>
    <property type="molecule type" value="Genomic_DNA"/>
</dbReference>
<feature type="domain" description="Multidrug resistance protein MdtA-like alpha-helical hairpin" evidence="4">
    <location>
        <begin position="101"/>
        <end position="170"/>
    </location>
</feature>
<dbReference type="SUPFAM" id="SSF111369">
    <property type="entry name" value="HlyD-like secretion proteins"/>
    <property type="match status" value="1"/>
</dbReference>
<dbReference type="Gene3D" id="2.40.30.170">
    <property type="match status" value="1"/>
</dbReference>
<dbReference type="FunFam" id="2.40.420.20:FF:000001">
    <property type="entry name" value="Efflux RND transporter periplasmic adaptor subunit"/>
    <property type="match status" value="1"/>
</dbReference>
<evidence type="ECO:0000259" key="5">
    <source>
        <dbReference type="Pfam" id="PF25917"/>
    </source>
</evidence>
<accession>A0A506U020</accession>
<dbReference type="InterPro" id="IPR058626">
    <property type="entry name" value="MdtA-like_b-barrel"/>
</dbReference>
<comment type="similarity">
    <text evidence="2">Belongs to the membrane fusion protein (MFP) (TC 8.A.1) family.</text>
</comment>
<dbReference type="InterPro" id="IPR006143">
    <property type="entry name" value="RND_pump_MFP"/>
</dbReference>
<dbReference type="Pfam" id="PF25917">
    <property type="entry name" value="BSH_RND"/>
    <property type="match status" value="1"/>
</dbReference>
<evidence type="ECO:0000256" key="1">
    <source>
        <dbReference type="ARBA" id="ARBA00004196"/>
    </source>
</evidence>
<name>A0A506U020_9HYPH</name>
<evidence type="ECO:0000313" key="9">
    <source>
        <dbReference type="Proteomes" id="UP000318801"/>
    </source>
</evidence>
<dbReference type="InterPro" id="IPR058624">
    <property type="entry name" value="MdtA-like_HH"/>
</dbReference>
<dbReference type="PANTHER" id="PTHR30158:SF3">
    <property type="entry name" value="MULTIDRUG EFFLUX PUMP SUBUNIT ACRA-RELATED"/>
    <property type="match status" value="1"/>
</dbReference>
<dbReference type="PROSITE" id="PS51257">
    <property type="entry name" value="PROKAR_LIPOPROTEIN"/>
    <property type="match status" value="1"/>
</dbReference>